<comment type="caution">
    <text evidence="1">The sequence shown here is derived from an EMBL/GenBank/DDBJ whole genome shotgun (WGS) entry which is preliminary data.</text>
</comment>
<dbReference type="SUPFAM" id="SSF52058">
    <property type="entry name" value="L domain-like"/>
    <property type="match status" value="1"/>
</dbReference>
<protein>
    <recommendedName>
        <fullName evidence="3">F-box domain-containing protein</fullName>
    </recommendedName>
</protein>
<dbReference type="Gene3D" id="3.80.10.10">
    <property type="entry name" value="Ribonuclease Inhibitor"/>
    <property type="match status" value="1"/>
</dbReference>
<keyword evidence="2" id="KW-1185">Reference proteome</keyword>
<dbReference type="Proteomes" id="UP000613580">
    <property type="component" value="Unassembled WGS sequence"/>
</dbReference>
<dbReference type="EMBL" id="JACAZE010000003">
    <property type="protein sequence ID" value="KAF7319181.1"/>
    <property type="molecule type" value="Genomic_DNA"/>
</dbReference>
<proteinExistence type="predicted"/>
<organism evidence="1 2">
    <name type="scientific">Mycena chlorophos</name>
    <name type="common">Agaric fungus</name>
    <name type="synonym">Agaricus chlorophos</name>
    <dbReference type="NCBI Taxonomy" id="658473"/>
    <lineage>
        <taxon>Eukaryota</taxon>
        <taxon>Fungi</taxon>
        <taxon>Dikarya</taxon>
        <taxon>Basidiomycota</taxon>
        <taxon>Agaricomycotina</taxon>
        <taxon>Agaricomycetes</taxon>
        <taxon>Agaricomycetidae</taxon>
        <taxon>Agaricales</taxon>
        <taxon>Marasmiineae</taxon>
        <taxon>Mycenaceae</taxon>
        <taxon>Mycena</taxon>
    </lineage>
</organism>
<sequence length="391" mass="43108">MVADLPQELIDAIIYALVAPLDLDSDPWAVESDAPAAPAIFSALRACSLVAHAFARPCQEYLFHGIVLDDDSANTRLTEVLNTSPHLGGYVRAVFVESGPTQSIRDVLRATTNIIRLDISPNPPEPLANVPWTDEFAAVFGPSLAQQGLQHVTLWSFEFRNAKQLENLLLPNPALKTLVLRLLRFTETEADVDNDEDGEPLVNLQRLDLYFFDASTIDALLAGFKRIDLTKLRSLYLHNTPMSSLVEANSATLEVLRIRAYYPDISLNENVAENALAEASKLLVLDLYLPFLPSLKRMLHRLGTLSGLSHLHTVIISVSQKTGVAEWTELDQLLGVVGGDLPALKQVRIYSGSKYDQPHPKEVMHEAMPVLSSRGVLRLLGPNNEALGLDR</sequence>
<dbReference type="InterPro" id="IPR032675">
    <property type="entry name" value="LRR_dom_sf"/>
</dbReference>
<name>A0A8H6TM44_MYCCL</name>
<evidence type="ECO:0008006" key="3">
    <source>
        <dbReference type="Google" id="ProtNLM"/>
    </source>
</evidence>
<gene>
    <name evidence="1" type="ORF">HMN09_00254600</name>
</gene>
<dbReference type="OrthoDB" id="2745898at2759"/>
<evidence type="ECO:0000313" key="2">
    <source>
        <dbReference type="Proteomes" id="UP000613580"/>
    </source>
</evidence>
<accession>A0A8H6TM44</accession>
<dbReference type="AlphaFoldDB" id="A0A8H6TM44"/>
<evidence type="ECO:0000313" key="1">
    <source>
        <dbReference type="EMBL" id="KAF7319181.1"/>
    </source>
</evidence>
<reference evidence="1" key="1">
    <citation type="submission" date="2020-05" db="EMBL/GenBank/DDBJ databases">
        <title>Mycena genomes resolve the evolution of fungal bioluminescence.</title>
        <authorList>
            <person name="Tsai I.J."/>
        </authorList>
    </citation>
    <scope>NUCLEOTIDE SEQUENCE</scope>
    <source>
        <strain evidence="1">110903Hualien_Pintung</strain>
    </source>
</reference>